<evidence type="ECO:0000313" key="1">
    <source>
        <dbReference type="EMBL" id="TCD01404.1"/>
    </source>
</evidence>
<comment type="caution">
    <text evidence="1">The sequence shown here is derived from an EMBL/GenBank/DDBJ whole genome shotgun (WGS) entry which is preliminary data.</text>
</comment>
<reference evidence="1 2" key="1">
    <citation type="submission" date="2019-02" db="EMBL/GenBank/DDBJ databases">
        <title>Pedobacter sp. RP-1-14 sp. nov., isolated from Arctic soil.</title>
        <authorList>
            <person name="Dahal R.H."/>
        </authorList>
    </citation>
    <scope>NUCLEOTIDE SEQUENCE [LARGE SCALE GENOMIC DNA]</scope>
    <source>
        <strain evidence="1 2">RP-1-14</strain>
    </source>
</reference>
<protein>
    <submittedName>
        <fullName evidence="1">Uncharacterized protein</fullName>
    </submittedName>
</protein>
<dbReference type="AlphaFoldDB" id="A0A4R0NQP4"/>
<keyword evidence="2" id="KW-1185">Reference proteome</keyword>
<proteinExistence type="predicted"/>
<gene>
    <name evidence="1" type="ORF">EZ437_11705</name>
</gene>
<name>A0A4R0NQP4_9SPHI</name>
<organism evidence="1 2">
    <name type="scientific">Pedobacter psychroterrae</name>
    <dbReference type="NCBI Taxonomy" id="2530453"/>
    <lineage>
        <taxon>Bacteria</taxon>
        <taxon>Pseudomonadati</taxon>
        <taxon>Bacteroidota</taxon>
        <taxon>Sphingobacteriia</taxon>
        <taxon>Sphingobacteriales</taxon>
        <taxon>Sphingobacteriaceae</taxon>
        <taxon>Pedobacter</taxon>
    </lineage>
</organism>
<dbReference type="Proteomes" id="UP000293347">
    <property type="component" value="Unassembled WGS sequence"/>
</dbReference>
<dbReference type="EMBL" id="SJSL01000002">
    <property type="protein sequence ID" value="TCD01404.1"/>
    <property type="molecule type" value="Genomic_DNA"/>
</dbReference>
<dbReference type="RefSeq" id="WP_131596193.1">
    <property type="nucleotide sequence ID" value="NZ_SJSL01000002.1"/>
</dbReference>
<evidence type="ECO:0000313" key="2">
    <source>
        <dbReference type="Proteomes" id="UP000293347"/>
    </source>
</evidence>
<sequence>MSIVLQTIQFNLLGNPYEISLWVDDEEMGSLEAAFQNWSIRKDDYTDYDFAQYITSKGHFALTVKEYDHREQLRQYFDQLDKGVNMETVIREILQRKGMLEEMDKIIDSYASSSAG</sequence>
<accession>A0A4R0NQP4</accession>